<protein>
    <recommendedName>
        <fullName evidence="4">DUF3575 domain-containing protein</fullName>
    </recommendedName>
</protein>
<dbReference type="EMBL" id="BMXB01000002">
    <property type="protein sequence ID" value="GHA30706.1"/>
    <property type="molecule type" value="Genomic_DNA"/>
</dbReference>
<reference evidence="2" key="2">
    <citation type="submission" date="2020-09" db="EMBL/GenBank/DDBJ databases">
        <authorList>
            <person name="Sun Q."/>
            <person name="Kim S."/>
        </authorList>
    </citation>
    <scope>NUCLEOTIDE SEQUENCE</scope>
    <source>
        <strain evidence="2">KCTC 12719</strain>
    </source>
</reference>
<evidence type="ECO:0000313" key="2">
    <source>
        <dbReference type="EMBL" id="GHA30706.1"/>
    </source>
</evidence>
<feature type="signal peptide" evidence="1">
    <location>
        <begin position="1"/>
        <end position="19"/>
    </location>
</feature>
<evidence type="ECO:0008006" key="4">
    <source>
        <dbReference type="Google" id="ProtNLM"/>
    </source>
</evidence>
<accession>A0A918S8S0</accession>
<gene>
    <name evidence="2" type="ORF">GCM10007103_10280</name>
</gene>
<dbReference type="RefSeq" id="WP_189603631.1">
    <property type="nucleotide sequence ID" value="NZ_BMXB01000002.1"/>
</dbReference>
<keyword evidence="3" id="KW-1185">Reference proteome</keyword>
<evidence type="ECO:0000256" key="1">
    <source>
        <dbReference type="SAM" id="SignalP"/>
    </source>
</evidence>
<feature type="chain" id="PRO_5037356467" description="DUF3575 domain-containing protein" evidence="1">
    <location>
        <begin position="20"/>
        <end position="197"/>
    </location>
</feature>
<sequence>MKNSSITFLFFLIFSGVYAQQNSYNEEQFPRDIAQNELSANVFNVLIFGALDITYERILTDHSSLSVDVFTKLTNKNEGEDFDLSEAYAKDFSLTTKFKFFFKEENTAWGFYAEAFGMISSGENEKEVEKTRPTGEIYHEDEFLDYTDLALGVGVGHKYVAKQGFMIDLSFGVGRNLFHKDSPDIVILPAINVGYRF</sequence>
<dbReference type="Proteomes" id="UP000610456">
    <property type="component" value="Unassembled WGS sequence"/>
</dbReference>
<keyword evidence="1" id="KW-0732">Signal</keyword>
<reference evidence="2" key="1">
    <citation type="journal article" date="2014" name="Int. J. Syst. Evol. Microbiol.">
        <title>Complete genome sequence of Corynebacterium casei LMG S-19264T (=DSM 44701T), isolated from a smear-ripened cheese.</title>
        <authorList>
            <consortium name="US DOE Joint Genome Institute (JGI-PGF)"/>
            <person name="Walter F."/>
            <person name="Albersmeier A."/>
            <person name="Kalinowski J."/>
            <person name="Ruckert C."/>
        </authorList>
    </citation>
    <scope>NUCLEOTIDE SEQUENCE</scope>
    <source>
        <strain evidence="2">KCTC 12719</strain>
    </source>
</reference>
<name>A0A918S8S0_9FLAO</name>
<comment type="caution">
    <text evidence="2">The sequence shown here is derived from an EMBL/GenBank/DDBJ whole genome shotgun (WGS) entry which is preliminary data.</text>
</comment>
<dbReference type="AlphaFoldDB" id="A0A918S8S0"/>
<evidence type="ECO:0000313" key="3">
    <source>
        <dbReference type="Proteomes" id="UP000610456"/>
    </source>
</evidence>
<proteinExistence type="predicted"/>
<organism evidence="2 3">
    <name type="scientific">Salinimicrobium marinum</name>
    <dbReference type="NCBI Taxonomy" id="680283"/>
    <lineage>
        <taxon>Bacteria</taxon>
        <taxon>Pseudomonadati</taxon>
        <taxon>Bacteroidota</taxon>
        <taxon>Flavobacteriia</taxon>
        <taxon>Flavobacteriales</taxon>
        <taxon>Flavobacteriaceae</taxon>
        <taxon>Salinimicrobium</taxon>
    </lineage>
</organism>